<dbReference type="Gene3D" id="3.30.70.100">
    <property type="match status" value="1"/>
</dbReference>
<dbReference type="EMBL" id="CP119326">
    <property type="protein sequence ID" value="WEK41128.1"/>
    <property type="molecule type" value="Genomic_DNA"/>
</dbReference>
<dbReference type="AlphaFoldDB" id="A0AAJ5X4Y9"/>
<evidence type="ECO:0000313" key="2">
    <source>
        <dbReference type="EMBL" id="WEK41128.1"/>
    </source>
</evidence>
<feature type="domain" description="BLUF" evidence="1">
    <location>
        <begin position="3"/>
        <end position="96"/>
    </location>
</feature>
<dbReference type="GO" id="GO:0071949">
    <property type="term" value="F:FAD binding"/>
    <property type="evidence" value="ECO:0007669"/>
    <property type="project" value="InterPro"/>
</dbReference>
<name>A0AAJ5X4Y9_9CAUL</name>
<reference evidence="2" key="1">
    <citation type="submission" date="2023-03" db="EMBL/GenBank/DDBJ databases">
        <title>Andean soil-derived lignocellulolytic bacterial consortium as a source of novel taxa and putative plastic-active enzymes.</title>
        <authorList>
            <person name="Diaz-Garcia L."/>
            <person name="Chuvochina M."/>
            <person name="Feuerriegel G."/>
            <person name="Bunk B."/>
            <person name="Sproer C."/>
            <person name="Streit W.R."/>
            <person name="Rodriguez L.M."/>
            <person name="Overmann J."/>
            <person name="Jimenez D.J."/>
        </authorList>
    </citation>
    <scope>NUCLEOTIDE SEQUENCE</scope>
    <source>
        <strain evidence="2">MAG 833</strain>
    </source>
</reference>
<dbReference type="Pfam" id="PF04940">
    <property type="entry name" value="BLUF"/>
    <property type="match status" value="1"/>
</dbReference>
<dbReference type="SMART" id="SM01034">
    <property type="entry name" value="BLUF"/>
    <property type="match status" value="1"/>
</dbReference>
<evidence type="ECO:0000313" key="3">
    <source>
        <dbReference type="Proteomes" id="UP001213664"/>
    </source>
</evidence>
<gene>
    <name evidence="2" type="ORF">P0Y50_05850</name>
</gene>
<dbReference type="InterPro" id="IPR036046">
    <property type="entry name" value="Acylphosphatase-like_dom_sf"/>
</dbReference>
<dbReference type="PROSITE" id="PS50925">
    <property type="entry name" value="BLUF"/>
    <property type="match status" value="1"/>
</dbReference>
<dbReference type="SUPFAM" id="SSF54975">
    <property type="entry name" value="Acylphosphatase/BLUF domain-like"/>
    <property type="match status" value="1"/>
</dbReference>
<evidence type="ECO:0000259" key="1">
    <source>
        <dbReference type="PROSITE" id="PS50925"/>
    </source>
</evidence>
<protein>
    <submittedName>
        <fullName evidence="2">BLUF domain-containing protein</fullName>
    </submittedName>
</protein>
<proteinExistence type="predicted"/>
<dbReference type="GO" id="GO:0009882">
    <property type="term" value="F:blue light photoreceptor activity"/>
    <property type="evidence" value="ECO:0007669"/>
    <property type="project" value="InterPro"/>
</dbReference>
<sequence>MPLFRIVYVSQAAGPAASGLMPLVDIIGVSDRNNRRDQLTGVLMRHEGRFLQVLEGARVDLDRTLARVRSDGRHADLTVLSDRPVEARLFPGWAMARVEATPEAARFLSADIGREDVPAVLDRILTDLSPTAADTV</sequence>
<dbReference type="InterPro" id="IPR007024">
    <property type="entry name" value="BLUF_domain"/>
</dbReference>
<organism evidence="2 3">
    <name type="scientific">Candidatus Brevundimonas colombiensis</name>
    <dbReference type="NCBI Taxonomy" id="3121376"/>
    <lineage>
        <taxon>Bacteria</taxon>
        <taxon>Pseudomonadati</taxon>
        <taxon>Pseudomonadota</taxon>
        <taxon>Alphaproteobacteria</taxon>
        <taxon>Caulobacterales</taxon>
        <taxon>Caulobacteraceae</taxon>
        <taxon>Brevundimonas</taxon>
    </lineage>
</organism>
<accession>A0AAJ5X4Y9</accession>
<dbReference type="Proteomes" id="UP001213664">
    <property type="component" value="Chromosome"/>
</dbReference>